<dbReference type="PANTHER" id="PTHR42733:SF2">
    <property type="entry name" value="DJ-1_THIJ_PFPI FAMILY PROTEIN"/>
    <property type="match status" value="1"/>
</dbReference>
<dbReference type="SUPFAM" id="SSF52317">
    <property type="entry name" value="Class I glutamine amidotransferase-like"/>
    <property type="match status" value="1"/>
</dbReference>
<gene>
    <name evidence="3" type="ORF">S01H1_29232</name>
</gene>
<proteinExistence type="inferred from homology"/>
<dbReference type="AlphaFoldDB" id="X0TKE3"/>
<dbReference type="InterPro" id="IPR029062">
    <property type="entry name" value="Class_I_gatase-like"/>
</dbReference>
<dbReference type="PANTHER" id="PTHR42733">
    <property type="entry name" value="DJ-1 PROTEIN"/>
    <property type="match status" value="1"/>
</dbReference>
<accession>X0TKE3</accession>
<dbReference type="InterPro" id="IPR002818">
    <property type="entry name" value="DJ-1/PfpI"/>
</dbReference>
<sequence length="72" mass="7746">GAMCHGSQVVYAARSLKGRRVAAYHGIRADVELAGGVFVDEPVVVDGSLVTSRGWPDLPYFMPRFLKVLAGK</sequence>
<name>X0TKE3_9ZZZZ</name>
<organism evidence="3">
    <name type="scientific">marine sediment metagenome</name>
    <dbReference type="NCBI Taxonomy" id="412755"/>
    <lineage>
        <taxon>unclassified sequences</taxon>
        <taxon>metagenomes</taxon>
        <taxon>ecological metagenomes</taxon>
    </lineage>
</organism>
<protein>
    <recommendedName>
        <fullName evidence="2">DJ-1/PfpI domain-containing protein</fullName>
    </recommendedName>
</protein>
<evidence type="ECO:0000256" key="1">
    <source>
        <dbReference type="ARBA" id="ARBA00008542"/>
    </source>
</evidence>
<reference evidence="3" key="1">
    <citation type="journal article" date="2014" name="Front. Microbiol.">
        <title>High frequency of phylogenetically diverse reductive dehalogenase-homologous genes in deep subseafloor sedimentary metagenomes.</title>
        <authorList>
            <person name="Kawai M."/>
            <person name="Futagami T."/>
            <person name="Toyoda A."/>
            <person name="Takaki Y."/>
            <person name="Nishi S."/>
            <person name="Hori S."/>
            <person name="Arai W."/>
            <person name="Tsubouchi T."/>
            <person name="Morono Y."/>
            <person name="Uchiyama I."/>
            <person name="Ito T."/>
            <person name="Fujiyama A."/>
            <person name="Inagaki F."/>
            <person name="Takami H."/>
        </authorList>
    </citation>
    <scope>NUCLEOTIDE SEQUENCE</scope>
    <source>
        <strain evidence="3">Expedition CK06-06</strain>
    </source>
</reference>
<feature type="domain" description="DJ-1/PfpI" evidence="2">
    <location>
        <begin position="1"/>
        <end position="67"/>
    </location>
</feature>
<comment type="similarity">
    <text evidence="1">Belongs to the peptidase C56 family.</text>
</comment>
<dbReference type="InterPro" id="IPR006286">
    <property type="entry name" value="C56_PfpI-like"/>
</dbReference>
<evidence type="ECO:0000313" key="3">
    <source>
        <dbReference type="EMBL" id="GAF88597.1"/>
    </source>
</evidence>
<evidence type="ECO:0000259" key="2">
    <source>
        <dbReference type="Pfam" id="PF01965"/>
    </source>
</evidence>
<dbReference type="Pfam" id="PF01965">
    <property type="entry name" value="DJ-1_PfpI"/>
    <property type="match status" value="1"/>
</dbReference>
<dbReference type="Gene3D" id="3.40.50.880">
    <property type="match status" value="1"/>
</dbReference>
<dbReference type="EMBL" id="BARS01017910">
    <property type="protein sequence ID" value="GAF88597.1"/>
    <property type="molecule type" value="Genomic_DNA"/>
</dbReference>
<feature type="non-terminal residue" evidence="3">
    <location>
        <position position="1"/>
    </location>
</feature>
<comment type="caution">
    <text evidence="3">The sequence shown here is derived from an EMBL/GenBank/DDBJ whole genome shotgun (WGS) entry which is preliminary data.</text>
</comment>